<evidence type="ECO:0000313" key="1">
    <source>
        <dbReference type="EMBL" id="MDC1902095.1"/>
    </source>
</evidence>
<dbReference type="Proteomes" id="UP001222603">
    <property type="component" value="Unassembled WGS sequence"/>
</dbReference>
<reference evidence="1" key="1">
    <citation type="submission" date="2022-10" db="EMBL/GenBank/DDBJ databases">
        <title>Human gut microbiome strain richness.</title>
        <authorList>
            <person name="Chen-Liaw A."/>
        </authorList>
    </citation>
    <scope>NUCLEOTIDE SEQUENCE</scope>
    <source>
        <strain evidence="1">1001713st1_F9_1001713B170221_170320</strain>
    </source>
</reference>
<feature type="non-terminal residue" evidence="1">
    <location>
        <position position="1"/>
    </location>
</feature>
<evidence type="ECO:0000313" key="2">
    <source>
        <dbReference type="Proteomes" id="UP001222603"/>
    </source>
</evidence>
<comment type="caution">
    <text evidence="1">The sequence shown here is derived from an EMBL/GenBank/DDBJ whole genome shotgun (WGS) entry which is preliminary data.</text>
</comment>
<dbReference type="AlphaFoldDB" id="A0AAW6H3R2"/>
<organism evidence="1 2">
    <name type="scientific">Bacteroides uniformis</name>
    <dbReference type="NCBI Taxonomy" id="820"/>
    <lineage>
        <taxon>Bacteria</taxon>
        <taxon>Pseudomonadati</taxon>
        <taxon>Bacteroidota</taxon>
        <taxon>Bacteroidia</taxon>
        <taxon>Bacteroidales</taxon>
        <taxon>Bacteroidaceae</taxon>
        <taxon>Bacteroides</taxon>
    </lineage>
</organism>
<protein>
    <submittedName>
        <fullName evidence="1">Uncharacterized protein</fullName>
    </submittedName>
</protein>
<proteinExistence type="predicted"/>
<sequence>LTVHYENKSILPSLQLKTRQTSKNSQNDYKESDSKDHTKFSVDGINFYVKRRFVLEVVKHYIKDHPNINYVELEKVFPSNLHSKALGVIRTLIEVQEKIKSHPDLKKRYFLKPDEVILLADGTKIVVNNQWGTLFPRFLEAAKKLYQVTNDTESNTPISRLKITFGNGKVIQETQAAETFRQFVMTVGVEQVQSLNIKVCKIPLISNTLHEKYQRAQKPLGNGRFLMTCSNTKTKKRDIERIAKALGIQVTVEIV</sequence>
<gene>
    <name evidence="1" type="ORF">POZ10_15875</name>
</gene>
<accession>A0AAW6H3R2</accession>
<dbReference type="EMBL" id="JAQNSI010000447">
    <property type="protein sequence ID" value="MDC1902095.1"/>
    <property type="molecule type" value="Genomic_DNA"/>
</dbReference>
<name>A0AAW6H3R2_BACUN</name>